<keyword evidence="5" id="KW-0813">Transport</keyword>
<dbReference type="HOGENOM" id="CLU_098726_3_0_1"/>
<dbReference type="GO" id="GO:0005634">
    <property type="term" value="C:nucleus"/>
    <property type="evidence" value="ECO:0007669"/>
    <property type="project" value="UniProtKB-SubCell"/>
</dbReference>
<dbReference type="Pfam" id="PF01849">
    <property type="entry name" value="NAC"/>
    <property type="match status" value="1"/>
</dbReference>
<feature type="domain" description="NAC-A/B" evidence="14">
    <location>
        <begin position="33"/>
        <end position="100"/>
    </location>
</feature>
<dbReference type="SMART" id="SM01407">
    <property type="entry name" value="NAC"/>
    <property type="match status" value="1"/>
</dbReference>
<dbReference type="InterPro" id="IPR002715">
    <property type="entry name" value="Nas_poly-pep-assoc_cplx_dom"/>
</dbReference>
<dbReference type="PANTHER" id="PTHR10351">
    <property type="entry name" value="TRANSCRIPTION FACTOR BTF3 FAMILY MEMBER"/>
    <property type="match status" value="1"/>
</dbReference>
<keyword evidence="7" id="KW-0678">Repressor</keyword>
<accession>G7E0A2</accession>
<dbReference type="OrthoDB" id="8033832at2759"/>
<dbReference type="EMBL" id="BABT02000076">
    <property type="protein sequence ID" value="GAA96262.1"/>
    <property type="molecule type" value="Genomic_DNA"/>
</dbReference>
<organism evidence="15 16">
    <name type="scientific">Mixia osmundae (strain CBS 9802 / IAM 14324 / JCM 22182 / KY 12970)</name>
    <dbReference type="NCBI Taxonomy" id="764103"/>
    <lineage>
        <taxon>Eukaryota</taxon>
        <taxon>Fungi</taxon>
        <taxon>Dikarya</taxon>
        <taxon>Basidiomycota</taxon>
        <taxon>Pucciniomycotina</taxon>
        <taxon>Mixiomycetes</taxon>
        <taxon>Mixiales</taxon>
        <taxon>Mixiaceae</taxon>
        <taxon>Mixia</taxon>
    </lineage>
</organism>
<protein>
    <recommendedName>
        <fullName evidence="4 12">Nascent polypeptide-associated complex subunit beta</fullName>
    </recommendedName>
</protein>
<evidence type="ECO:0000256" key="8">
    <source>
        <dbReference type="ARBA" id="ARBA00022927"/>
    </source>
</evidence>
<dbReference type="InParanoid" id="G7E0A2"/>
<evidence type="ECO:0000256" key="5">
    <source>
        <dbReference type="ARBA" id="ARBA00022448"/>
    </source>
</evidence>
<evidence type="ECO:0000313" key="15">
    <source>
        <dbReference type="EMBL" id="GAA96262.1"/>
    </source>
</evidence>
<dbReference type="PROSITE" id="PS51151">
    <property type="entry name" value="NAC_AB"/>
    <property type="match status" value="1"/>
</dbReference>
<keyword evidence="9 12" id="KW-0805">Transcription regulation</keyword>
<dbReference type="InterPro" id="IPR038187">
    <property type="entry name" value="NAC_A/B_dom_sf"/>
</dbReference>
<keyword evidence="6" id="KW-0963">Cytoplasm</keyword>
<sequence>MDTAKLARMQAAARQGSKGTPRRKQPVKAKTTSGDDKKLQAALNKLPVQTLAGIEEVNMFKDDDSGTVLHFAQPKVHASAPSNTYAIYGHGQEKDLTDLLPGILSQMGPEALSNLNSLARSYQGIQSGLGAASEDDVPDLEPAGVDSGSRLEEVN</sequence>
<dbReference type="AlphaFoldDB" id="G7E0A2"/>
<evidence type="ECO:0000259" key="14">
    <source>
        <dbReference type="PROSITE" id="PS51151"/>
    </source>
</evidence>
<dbReference type="InterPro" id="IPR039370">
    <property type="entry name" value="BTF3"/>
</dbReference>
<keyword evidence="10 12" id="KW-0804">Transcription</keyword>
<evidence type="ECO:0000313" key="16">
    <source>
        <dbReference type="Proteomes" id="UP000009131"/>
    </source>
</evidence>
<keyword evidence="8" id="KW-0653">Protein transport</keyword>
<keyword evidence="16" id="KW-1185">Reference proteome</keyword>
<dbReference type="OMA" id="AGDTYME"/>
<dbReference type="FunFam" id="2.20.70.30:FF:000003">
    <property type="entry name" value="Nascent polypeptide-associated complex subunit beta"/>
    <property type="match status" value="1"/>
</dbReference>
<comment type="caution">
    <text evidence="15">The sequence shown here is derived from an EMBL/GenBank/DDBJ whole genome shotgun (WGS) entry which is preliminary data.</text>
</comment>
<name>G7E0A2_MIXOS</name>
<proteinExistence type="inferred from homology"/>
<evidence type="ECO:0000256" key="3">
    <source>
        <dbReference type="ARBA" id="ARBA00005296"/>
    </source>
</evidence>
<comment type="subcellular location">
    <subcellularLocation>
        <location evidence="2">Cytoplasm</location>
    </subcellularLocation>
    <subcellularLocation>
        <location evidence="1">Nucleus</location>
    </subcellularLocation>
</comment>
<dbReference type="STRING" id="764103.G7E0A2"/>
<dbReference type="GO" id="GO:0005737">
    <property type="term" value="C:cytoplasm"/>
    <property type="evidence" value="ECO:0007669"/>
    <property type="project" value="UniProtKB-SubCell"/>
</dbReference>
<comment type="similarity">
    <text evidence="3 12">Belongs to the NAC-beta family.</text>
</comment>
<evidence type="ECO:0000256" key="12">
    <source>
        <dbReference type="RuleBase" id="RU361272"/>
    </source>
</evidence>
<dbReference type="RefSeq" id="XP_014570876.1">
    <property type="nucleotide sequence ID" value="XM_014715390.1"/>
</dbReference>
<keyword evidence="11" id="KW-0539">Nucleus</keyword>
<evidence type="ECO:0000256" key="6">
    <source>
        <dbReference type="ARBA" id="ARBA00022490"/>
    </source>
</evidence>
<feature type="region of interest" description="Disordered" evidence="13">
    <location>
        <begin position="1"/>
        <end position="38"/>
    </location>
</feature>
<dbReference type="Gene3D" id="2.20.70.30">
    <property type="entry name" value="Nascent polypeptide-associated complex domain"/>
    <property type="match status" value="1"/>
</dbReference>
<reference evidence="15 16" key="2">
    <citation type="journal article" date="2012" name="Open Biol.">
        <title>Characteristics of nucleosomes and linker DNA regions on the genome of the basidiomycete Mixia osmundae revealed by mono- and dinucleosome mapping.</title>
        <authorList>
            <person name="Nishida H."/>
            <person name="Kondo S."/>
            <person name="Matsumoto T."/>
            <person name="Suzuki Y."/>
            <person name="Yoshikawa H."/>
            <person name="Taylor T.D."/>
            <person name="Sugiyama J."/>
        </authorList>
    </citation>
    <scope>NUCLEOTIDE SEQUENCE [LARGE SCALE GENOMIC DNA]</scope>
    <source>
        <strain evidence="16">CBS 9802 / IAM 14324 / JCM 22182 / KY 12970</strain>
    </source>
</reference>
<feature type="region of interest" description="Disordered" evidence="13">
    <location>
        <begin position="129"/>
        <end position="155"/>
    </location>
</feature>
<dbReference type="CDD" id="cd22055">
    <property type="entry name" value="NAC_BTF3"/>
    <property type="match status" value="1"/>
</dbReference>
<gene>
    <name evidence="15" type="primary">Mo02926</name>
    <name evidence="15" type="ORF">E5Q_02926</name>
</gene>
<dbReference type="eggNOG" id="KOG2240">
    <property type="taxonomic scope" value="Eukaryota"/>
</dbReference>
<evidence type="ECO:0000256" key="10">
    <source>
        <dbReference type="ARBA" id="ARBA00023163"/>
    </source>
</evidence>
<evidence type="ECO:0000256" key="9">
    <source>
        <dbReference type="ARBA" id="ARBA00023015"/>
    </source>
</evidence>
<dbReference type="FunCoup" id="G7E0A2">
    <property type="interactions" value="575"/>
</dbReference>
<reference evidence="15 16" key="1">
    <citation type="journal article" date="2011" name="J. Gen. Appl. Microbiol.">
        <title>Draft genome sequencing of the enigmatic basidiomycete Mixia osmundae.</title>
        <authorList>
            <person name="Nishida H."/>
            <person name="Nagatsuka Y."/>
            <person name="Sugiyama J."/>
        </authorList>
    </citation>
    <scope>NUCLEOTIDE SEQUENCE [LARGE SCALE GENOMIC DNA]</scope>
    <source>
        <strain evidence="16">CBS 9802 / IAM 14324 / JCM 22182 / KY 12970</strain>
    </source>
</reference>
<evidence type="ECO:0000256" key="2">
    <source>
        <dbReference type="ARBA" id="ARBA00004496"/>
    </source>
</evidence>
<dbReference type="Proteomes" id="UP000009131">
    <property type="component" value="Unassembled WGS sequence"/>
</dbReference>
<evidence type="ECO:0000256" key="7">
    <source>
        <dbReference type="ARBA" id="ARBA00022491"/>
    </source>
</evidence>
<evidence type="ECO:0000256" key="1">
    <source>
        <dbReference type="ARBA" id="ARBA00004123"/>
    </source>
</evidence>
<evidence type="ECO:0000256" key="11">
    <source>
        <dbReference type="ARBA" id="ARBA00023242"/>
    </source>
</evidence>
<comment type="subunit">
    <text evidence="12">Part of the nascent polypeptide-associated complex (NAC).</text>
</comment>
<evidence type="ECO:0000256" key="4">
    <source>
        <dbReference type="ARBA" id="ARBA00022192"/>
    </source>
</evidence>
<evidence type="ECO:0000256" key="13">
    <source>
        <dbReference type="SAM" id="MobiDB-lite"/>
    </source>
</evidence>
<dbReference type="GO" id="GO:0015031">
    <property type="term" value="P:protein transport"/>
    <property type="evidence" value="ECO:0007669"/>
    <property type="project" value="UniProtKB-KW"/>
</dbReference>